<evidence type="ECO:0000313" key="8">
    <source>
        <dbReference type="Proteomes" id="UP000051373"/>
    </source>
</evidence>
<comment type="caution">
    <text evidence="7">The sequence shown here is derived from an EMBL/GenBank/DDBJ whole genome shotgun (WGS) entry which is preliminary data.</text>
</comment>
<dbReference type="Gene3D" id="3.40.50.300">
    <property type="entry name" value="P-loop containing nucleotide triphosphate hydrolases"/>
    <property type="match status" value="1"/>
</dbReference>
<dbReference type="InterPro" id="IPR025662">
    <property type="entry name" value="Sigma_54_int_dom_ATP-bd_1"/>
</dbReference>
<dbReference type="InterPro" id="IPR025943">
    <property type="entry name" value="Sigma_54_int_dom_ATP-bd_2"/>
</dbReference>
<keyword evidence="4" id="KW-0238">DNA-binding</keyword>
<dbReference type="InterPro" id="IPR003593">
    <property type="entry name" value="AAA+_ATPase"/>
</dbReference>
<dbReference type="FunFam" id="3.40.50.300:FF:000006">
    <property type="entry name" value="DNA-binding transcriptional regulator NtrC"/>
    <property type="match status" value="1"/>
</dbReference>
<sequence length="501" mass="56340">MKTSLSYDRLSSLFAIAQKINQIKDLHILLHEILHAAITNIGAERGIIILVDQPGERYQTVASESLEEEAIAFSKSIVQKTLAKKKTLMSADIKSDLTLKDAESVRGLNILSFICVPLIAPGWKKPIGTLYVDQRIYEKTFTKEDRLFLESFANLAAITISNVNNMEQLVTENMQLRQEVSKQYGFSEIQGKSKAMEKVYTTMQHITNDDCTVLLTGESGSGKELIAKAIHYNGYRKNKPFLAINCGALPENLLEAELFGSIKGAFTGAVNKQGLLEAAEGGTLFLDEIQHTSEAMQIKLLRVLQEREIRRVGSTKSIKVNVRLICATNEDINTLLQRNRLRQDFYYRINVVTIDVPPLRERRDDIPLLAQFFLEKYAHAKGKNIRNFDKNTLAALTRYDWAENNVRELANEIERAVIFAEGIQLKLTDLSEKIRGSTEMAAATAVPIMTEQEEILTHAQFEKRYIRSILAKAGGNKSKAAKLMGVPRTTLIGKMRKYGLK</sequence>
<dbReference type="InterPro" id="IPR009057">
    <property type="entry name" value="Homeodomain-like_sf"/>
</dbReference>
<evidence type="ECO:0000256" key="2">
    <source>
        <dbReference type="ARBA" id="ARBA00022840"/>
    </source>
</evidence>
<evidence type="ECO:0000256" key="1">
    <source>
        <dbReference type="ARBA" id="ARBA00022741"/>
    </source>
</evidence>
<dbReference type="Pfam" id="PF13185">
    <property type="entry name" value="GAF_2"/>
    <property type="match status" value="1"/>
</dbReference>
<dbReference type="Pfam" id="PF25601">
    <property type="entry name" value="AAA_lid_14"/>
    <property type="match status" value="1"/>
</dbReference>
<dbReference type="GO" id="GO:0043565">
    <property type="term" value="F:sequence-specific DNA binding"/>
    <property type="evidence" value="ECO:0007669"/>
    <property type="project" value="InterPro"/>
</dbReference>
<gene>
    <name evidence="7" type="ORF">AMJ83_00435</name>
</gene>
<proteinExistence type="predicted"/>
<dbReference type="Gene3D" id="3.30.450.40">
    <property type="match status" value="1"/>
</dbReference>
<dbReference type="PROSITE" id="PS50045">
    <property type="entry name" value="SIGMA54_INTERACT_4"/>
    <property type="match status" value="1"/>
</dbReference>
<dbReference type="Gene3D" id="1.10.10.60">
    <property type="entry name" value="Homeodomain-like"/>
    <property type="match status" value="1"/>
</dbReference>
<keyword evidence="2" id="KW-0067">ATP-binding</keyword>
<evidence type="ECO:0000256" key="4">
    <source>
        <dbReference type="ARBA" id="ARBA00023125"/>
    </source>
</evidence>
<dbReference type="AlphaFoldDB" id="A0A0S8FW37"/>
<dbReference type="Gene3D" id="1.10.8.60">
    <property type="match status" value="1"/>
</dbReference>
<dbReference type="GO" id="GO:0005524">
    <property type="term" value="F:ATP binding"/>
    <property type="evidence" value="ECO:0007669"/>
    <property type="project" value="UniProtKB-KW"/>
</dbReference>
<organism evidence="7 8">
    <name type="scientific">candidate division WOR_3 bacterium SM23_42</name>
    <dbReference type="NCBI Taxonomy" id="1703779"/>
    <lineage>
        <taxon>Bacteria</taxon>
        <taxon>Bacteria division WOR-3</taxon>
    </lineage>
</organism>
<reference evidence="7 8" key="1">
    <citation type="journal article" date="2015" name="Microbiome">
        <title>Genomic resolution of linkages in carbon, nitrogen, and sulfur cycling among widespread estuary sediment bacteria.</title>
        <authorList>
            <person name="Baker B.J."/>
            <person name="Lazar C.S."/>
            <person name="Teske A.P."/>
            <person name="Dick G.J."/>
        </authorList>
    </citation>
    <scope>NUCLEOTIDE SEQUENCE [LARGE SCALE GENOMIC DNA]</scope>
    <source>
        <strain evidence="7">SM23_42</strain>
    </source>
</reference>
<dbReference type="EMBL" id="LJUJ01000001">
    <property type="protein sequence ID" value="KPK64885.1"/>
    <property type="molecule type" value="Genomic_DNA"/>
</dbReference>
<dbReference type="SMART" id="SM00065">
    <property type="entry name" value="GAF"/>
    <property type="match status" value="1"/>
</dbReference>
<dbReference type="CDD" id="cd00009">
    <property type="entry name" value="AAA"/>
    <property type="match status" value="1"/>
</dbReference>
<dbReference type="SUPFAM" id="SSF52540">
    <property type="entry name" value="P-loop containing nucleoside triphosphate hydrolases"/>
    <property type="match status" value="1"/>
</dbReference>
<accession>A0A0S8FW37</accession>
<evidence type="ECO:0000259" key="6">
    <source>
        <dbReference type="PROSITE" id="PS50045"/>
    </source>
</evidence>
<dbReference type="GO" id="GO:0006355">
    <property type="term" value="P:regulation of DNA-templated transcription"/>
    <property type="evidence" value="ECO:0007669"/>
    <property type="project" value="InterPro"/>
</dbReference>
<dbReference type="InterPro" id="IPR002078">
    <property type="entry name" value="Sigma_54_int"/>
</dbReference>
<evidence type="ECO:0000256" key="5">
    <source>
        <dbReference type="ARBA" id="ARBA00023163"/>
    </source>
</evidence>
<keyword evidence="1" id="KW-0547">Nucleotide-binding</keyword>
<keyword evidence="3" id="KW-0805">Transcription regulation</keyword>
<dbReference type="InterPro" id="IPR027417">
    <property type="entry name" value="P-loop_NTPase"/>
</dbReference>
<dbReference type="PRINTS" id="PR01590">
    <property type="entry name" value="HTHFIS"/>
</dbReference>
<dbReference type="PANTHER" id="PTHR32071">
    <property type="entry name" value="TRANSCRIPTIONAL REGULATORY PROTEIN"/>
    <property type="match status" value="1"/>
</dbReference>
<dbReference type="SMART" id="SM00382">
    <property type="entry name" value="AAA"/>
    <property type="match status" value="1"/>
</dbReference>
<dbReference type="InterPro" id="IPR058031">
    <property type="entry name" value="AAA_lid_NorR"/>
</dbReference>
<dbReference type="SUPFAM" id="SSF46689">
    <property type="entry name" value="Homeodomain-like"/>
    <property type="match status" value="1"/>
</dbReference>
<dbReference type="STRING" id="1703779.AMJ83_00435"/>
<dbReference type="Pfam" id="PF02954">
    <property type="entry name" value="HTH_8"/>
    <property type="match status" value="1"/>
</dbReference>
<dbReference type="SUPFAM" id="SSF55781">
    <property type="entry name" value="GAF domain-like"/>
    <property type="match status" value="1"/>
</dbReference>
<evidence type="ECO:0000313" key="7">
    <source>
        <dbReference type="EMBL" id="KPK64885.1"/>
    </source>
</evidence>
<evidence type="ECO:0000256" key="3">
    <source>
        <dbReference type="ARBA" id="ARBA00023015"/>
    </source>
</evidence>
<dbReference type="InterPro" id="IPR003018">
    <property type="entry name" value="GAF"/>
</dbReference>
<protein>
    <recommendedName>
        <fullName evidence="6">Sigma-54 factor interaction domain-containing protein</fullName>
    </recommendedName>
</protein>
<dbReference type="Proteomes" id="UP000051373">
    <property type="component" value="Unassembled WGS sequence"/>
</dbReference>
<dbReference type="Pfam" id="PF00158">
    <property type="entry name" value="Sigma54_activat"/>
    <property type="match status" value="1"/>
</dbReference>
<keyword evidence="5" id="KW-0804">Transcription</keyword>
<dbReference type="InterPro" id="IPR002197">
    <property type="entry name" value="HTH_Fis"/>
</dbReference>
<feature type="domain" description="Sigma-54 factor interaction" evidence="6">
    <location>
        <begin position="189"/>
        <end position="418"/>
    </location>
</feature>
<dbReference type="PROSITE" id="PS00676">
    <property type="entry name" value="SIGMA54_INTERACT_2"/>
    <property type="match status" value="1"/>
</dbReference>
<dbReference type="InterPro" id="IPR029016">
    <property type="entry name" value="GAF-like_dom_sf"/>
</dbReference>
<name>A0A0S8FW37_UNCW3</name>
<dbReference type="PROSITE" id="PS00675">
    <property type="entry name" value="SIGMA54_INTERACT_1"/>
    <property type="match status" value="1"/>
</dbReference>